<evidence type="ECO:0000313" key="2">
    <source>
        <dbReference type="EMBL" id="NML18922.1"/>
    </source>
</evidence>
<name>A0A848FI39_9BURK</name>
<proteinExistence type="predicted"/>
<reference evidence="2 3" key="1">
    <citation type="submission" date="2020-04" db="EMBL/GenBank/DDBJ databases">
        <title>Azohydromonas sp. isolated from soil.</title>
        <authorList>
            <person name="Dahal R.H."/>
        </authorList>
    </citation>
    <scope>NUCLEOTIDE SEQUENCE [LARGE SCALE GENOMIC DNA]</scope>
    <source>
        <strain evidence="2 3">G-1-1-14</strain>
    </source>
</reference>
<sequence>MGRQRVLFLAASLAVALAAGATNHSLWVHGRGGGGQVGNYADFSSWGPATVNAGVNKKSVNWDGYSRISTQDFRLRNALDCFCTGANWCYVAVHSAGDLMIGYVLDLYGGSQRFKKIPLPGADGQCTNSDGTTQTGWNIKWVDVAGGAAGGSELANNGSWAASDPLVSDLKTATARALYNHNNTRGVMFHMYAGAKGTFYSGLLPGQDDDAVAYHSSGGVSGSGGASFCNPSDWFCDDLTLGTALNQGGRAKWANHSVRLRDDAEAYGHSTGRNWGGIVAPMRADMELNAR</sequence>
<dbReference type="Proteomes" id="UP000574067">
    <property type="component" value="Unassembled WGS sequence"/>
</dbReference>
<comment type="caution">
    <text evidence="2">The sequence shown here is derived from an EMBL/GenBank/DDBJ whole genome shotgun (WGS) entry which is preliminary data.</text>
</comment>
<gene>
    <name evidence="2" type="ORF">HHL10_28520</name>
</gene>
<feature type="chain" id="PRO_5032910452" evidence="1">
    <location>
        <begin position="22"/>
        <end position="291"/>
    </location>
</feature>
<protein>
    <submittedName>
        <fullName evidence="2">Uncharacterized protein</fullName>
    </submittedName>
</protein>
<evidence type="ECO:0000313" key="3">
    <source>
        <dbReference type="Proteomes" id="UP000574067"/>
    </source>
</evidence>
<dbReference type="AlphaFoldDB" id="A0A848FI39"/>
<accession>A0A848FI39</accession>
<evidence type="ECO:0000256" key="1">
    <source>
        <dbReference type="SAM" id="SignalP"/>
    </source>
</evidence>
<dbReference type="RefSeq" id="WP_169163823.1">
    <property type="nucleotide sequence ID" value="NZ_JABBFW010000045.1"/>
</dbReference>
<dbReference type="EMBL" id="JABBFW010000045">
    <property type="protein sequence ID" value="NML18922.1"/>
    <property type="molecule type" value="Genomic_DNA"/>
</dbReference>
<organism evidence="2 3">
    <name type="scientific">Azohydromonas caseinilytica</name>
    <dbReference type="NCBI Taxonomy" id="2728836"/>
    <lineage>
        <taxon>Bacteria</taxon>
        <taxon>Pseudomonadati</taxon>
        <taxon>Pseudomonadota</taxon>
        <taxon>Betaproteobacteria</taxon>
        <taxon>Burkholderiales</taxon>
        <taxon>Sphaerotilaceae</taxon>
        <taxon>Azohydromonas</taxon>
    </lineage>
</organism>
<keyword evidence="1" id="KW-0732">Signal</keyword>
<feature type="signal peptide" evidence="1">
    <location>
        <begin position="1"/>
        <end position="21"/>
    </location>
</feature>
<keyword evidence="3" id="KW-1185">Reference proteome</keyword>